<dbReference type="RefSeq" id="WP_377581233.1">
    <property type="nucleotide sequence ID" value="NZ_JBHTKA010000007.1"/>
</dbReference>
<feature type="region of interest" description="Disordered" evidence="2">
    <location>
        <begin position="1"/>
        <end position="30"/>
    </location>
</feature>
<gene>
    <name evidence="3" type="ORF">ACFQ21_19075</name>
</gene>
<evidence type="ECO:0000313" key="3">
    <source>
        <dbReference type="EMBL" id="MFD1001439.1"/>
    </source>
</evidence>
<dbReference type="CDD" id="cd07909">
    <property type="entry name" value="YciF"/>
    <property type="match status" value="1"/>
</dbReference>
<dbReference type="InterPro" id="IPR010287">
    <property type="entry name" value="DUF892_YciF-like"/>
</dbReference>
<proteinExistence type="predicted"/>
<dbReference type="PANTHER" id="PTHR30565">
    <property type="entry name" value="PROTEIN YCIF"/>
    <property type="match status" value="1"/>
</dbReference>
<dbReference type="PANTHER" id="PTHR30565:SF9">
    <property type="entry name" value="PROTEIN YCIF"/>
    <property type="match status" value="1"/>
</dbReference>
<dbReference type="Gene3D" id="1.20.1260.10">
    <property type="match status" value="1"/>
</dbReference>
<dbReference type="EMBL" id="JBHTKA010000007">
    <property type="protein sequence ID" value="MFD1001439.1"/>
    <property type="molecule type" value="Genomic_DNA"/>
</dbReference>
<organism evidence="3 4">
    <name type="scientific">Ohtaekwangia kribbensis</name>
    <dbReference type="NCBI Taxonomy" id="688913"/>
    <lineage>
        <taxon>Bacteria</taxon>
        <taxon>Pseudomonadati</taxon>
        <taxon>Bacteroidota</taxon>
        <taxon>Cytophagia</taxon>
        <taxon>Cytophagales</taxon>
        <taxon>Fulvivirgaceae</taxon>
        <taxon>Ohtaekwangia</taxon>
    </lineage>
</organism>
<feature type="compositionally biased region" description="Basic residues" evidence="2">
    <location>
        <begin position="1"/>
        <end position="23"/>
    </location>
</feature>
<keyword evidence="1" id="KW-0175">Coiled coil</keyword>
<reference evidence="4" key="1">
    <citation type="journal article" date="2019" name="Int. J. Syst. Evol. Microbiol.">
        <title>The Global Catalogue of Microorganisms (GCM) 10K type strain sequencing project: providing services to taxonomists for standard genome sequencing and annotation.</title>
        <authorList>
            <consortium name="The Broad Institute Genomics Platform"/>
            <consortium name="The Broad Institute Genome Sequencing Center for Infectious Disease"/>
            <person name="Wu L."/>
            <person name="Ma J."/>
        </authorList>
    </citation>
    <scope>NUCLEOTIDE SEQUENCE [LARGE SCALE GENOMIC DNA]</scope>
    <source>
        <strain evidence="4">CCUG 58938</strain>
    </source>
</reference>
<comment type="caution">
    <text evidence="3">The sequence shown here is derived from an EMBL/GenBank/DDBJ whole genome shotgun (WGS) entry which is preliminary data.</text>
</comment>
<dbReference type="InterPro" id="IPR012347">
    <property type="entry name" value="Ferritin-like"/>
</dbReference>
<dbReference type="Pfam" id="PF05974">
    <property type="entry name" value="DUF892"/>
    <property type="match status" value="1"/>
</dbReference>
<protein>
    <submittedName>
        <fullName evidence="3">Ferritin-like domain-containing protein</fullName>
    </submittedName>
</protein>
<keyword evidence="4" id="KW-1185">Reference proteome</keyword>
<feature type="coiled-coil region" evidence="1">
    <location>
        <begin position="61"/>
        <end position="95"/>
    </location>
</feature>
<dbReference type="SUPFAM" id="SSF47240">
    <property type="entry name" value="Ferritin-like"/>
    <property type="match status" value="1"/>
</dbReference>
<accession>A0ABW3K720</accession>
<evidence type="ECO:0000256" key="2">
    <source>
        <dbReference type="SAM" id="MobiDB-lite"/>
    </source>
</evidence>
<sequence length="203" mass="22514">MARTATKRASRKTAKKAVRKSATVKRSSSGPDLLEFFTDQLKDIYWAEKHLVQKLPALQRAASSEELKNAIEEHIAQTQDQVARLEEVFSLLDRKPHAKKCDAMEGLTNEAKTVINETESGTATRDVGIIMSAQKVEHYEIAAYGSLTQLAKTIGLDDVADILAQTLAEEKDTDVLLTKIAESHINYEAAEERSGEEAKEENE</sequence>
<name>A0ABW3K720_9BACT</name>
<dbReference type="InterPro" id="IPR047114">
    <property type="entry name" value="YciF"/>
</dbReference>
<dbReference type="InterPro" id="IPR009078">
    <property type="entry name" value="Ferritin-like_SF"/>
</dbReference>
<dbReference type="Proteomes" id="UP001597112">
    <property type="component" value="Unassembled WGS sequence"/>
</dbReference>
<evidence type="ECO:0000313" key="4">
    <source>
        <dbReference type="Proteomes" id="UP001597112"/>
    </source>
</evidence>
<evidence type="ECO:0000256" key="1">
    <source>
        <dbReference type="SAM" id="Coils"/>
    </source>
</evidence>